<evidence type="ECO:0000313" key="15">
    <source>
        <dbReference type="EMBL" id="WNM62747.1"/>
    </source>
</evidence>
<dbReference type="GO" id="GO:0005524">
    <property type="term" value="F:ATP binding"/>
    <property type="evidence" value="ECO:0007669"/>
    <property type="project" value="UniProtKB-KW"/>
</dbReference>
<keyword evidence="15" id="KW-0436">Ligase</keyword>
<evidence type="ECO:0000256" key="10">
    <source>
        <dbReference type="ARBA" id="ARBA00023098"/>
    </source>
</evidence>
<dbReference type="InterPro" id="IPR011762">
    <property type="entry name" value="COA_CT_N"/>
</dbReference>
<dbReference type="GO" id="GO:0008270">
    <property type="term" value="F:zinc ion binding"/>
    <property type="evidence" value="ECO:0007669"/>
    <property type="project" value="UniProtKB-UniRule"/>
</dbReference>
<feature type="binding site" evidence="13">
    <location>
        <position position="49"/>
    </location>
    <ligand>
        <name>Zn(2+)</name>
        <dbReference type="ChEBI" id="CHEBI:29105"/>
    </ligand>
</feature>
<dbReference type="GO" id="GO:0003989">
    <property type="term" value="F:acetyl-CoA carboxylase activity"/>
    <property type="evidence" value="ECO:0007669"/>
    <property type="project" value="InterPro"/>
</dbReference>
<evidence type="ECO:0000313" key="16">
    <source>
        <dbReference type="Proteomes" id="UP001302494"/>
    </source>
</evidence>
<dbReference type="InterPro" id="IPR029045">
    <property type="entry name" value="ClpP/crotonase-like_dom_sf"/>
</dbReference>
<gene>
    <name evidence="13 15" type="primary">accD</name>
    <name evidence="15" type="ORF">PQG83_03085</name>
</gene>
<keyword evidence="3 13" id="KW-0808">Transferase</keyword>
<evidence type="ECO:0000256" key="5">
    <source>
        <dbReference type="ARBA" id="ARBA00022741"/>
    </source>
</evidence>
<feature type="binding site" evidence="13">
    <location>
        <position position="30"/>
    </location>
    <ligand>
        <name>Zn(2+)</name>
        <dbReference type="ChEBI" id="CHEBI:29105"/>
    </ligand>
</feature>
<dbReference type="Pfam" id="PF17848">
    <property type="entry name" value="Zn_ribbon_ACC"/>
    <property type="match status" value="1"/>
</dbReference>
<dbReference type="KEGG" id="nneo:PQG83_03085"/>
<dbReference type="GO" id="GO:2001295">
    <property type="term" value="P:malonyl-CoA biosynthetic process"/>
    <property type="evidence" value="ECO:0007669"/>
    <property type="project" value="UniProtKB-UniRule"/>
</dbReference>
<dbReference type="GO" id="GO:0009317">
    <property type="term" value="C:acetyl-CoA carboxylase complex"/>
    <property type="evidence" value="ECO:0007669"/>
    <property type="project" value="InterPro"/>
</dbReference>
<dbReference type="Proteomes" id="UP001302494">
    <property type="component" value="Chromosome"/>
</dbReference>
<dbReference type="GO" id="GO:0016743">
    <property type="term" value="F:carboxyl- or carbamoyltransferase activity"/>
    <property type="evidence" value="ECO:0007669"/>
    <property type="project" value="UniProtKB-UniRule"/>
</dbReference>
<dbReference type="PANTHER" id="PTHR42995">
    <property type="entry name" value="ACETYL-COENZYME A CARBOXYLASE CARBOXYL TRANSFERASE SUBUNIT BETA, CHLOROPLASTIC"/>
    <property type="match status" value="1"/>
</dbReference>
<name>A0AA96GKM6_9BACT</name>
<keyword evidence="2 13" id="KW-0444">Lipid biosynthesis</keyword>
<evidence type="ECO:0000256" key="6">
    <source>
        <dbReference type="ARBA" id="ARBA00022771"/>
    </source>
</evidence>
<evidence type="ECO:0000256" key="7">
    <source>
        <dbReference type="ARBA" id="ARBA00022832"/>
    </source>
</evidence>
<comment type="subunit">
    <text evidence="13">Acetyl-CoA carboxylase is a heterohexamer composed of biotin carboxyl carrier protein (AccB), biotin carboxylase (AccC) and two subunits each of ACCase subunit alpha (AccA) and ACCase subunit beta (AccD).</text>
</comment>
<dbReference type="InterPro" id="IPR000438">
    <property type="entry name" value="Acetyl_CoA_COase_Trfase_b_su"/>
</dbReference>
<evidence type="ECO:0000259" key="14">
    <source>
        <dbReference type="PROSITE" id="PS50980"/>
    </source>
</evidence>
<dbReference type="AlphaFoldDB" id="A0AA96GKM6"/>
<comment type="cofactor">
    <cofactor evidence="13">
        <name>Zn(2+)</name>
        <dbReference type="ChEBI" id="CHEBI:29105"/>
    </cofactor>
    <text evidence="13">Binds 1 zinc ion per subunit.</text>
</comment>
<comment type="subcellular location">
    <subcellularLocation>
        <location evidence="1 13">Cytoplasm</location>
    </subcellularLocation>
</comment>
<dbReference type="EMBL" id="CP116968">
    <property type="protein sequence ID" value="WNM62747.1"/>
    <property type="molecule type" value="Genomic_DNA"/>
</dbReference>
<organism evidence="15 16">
    <name type="scientific">Candidatus Nitrospira neomarina</name>
    <dbReference type="NCBI Taxonomy" id="3020899"/>
    <lineage>
        <taxon>Bacteria</taxon>
        <taxon>Pseudomonadati</taxon>
        <taxon>Nitrospirota</taxon>
        <taxon>Nitrospiria</taxon>
        <taxon>Nitrospirales</taxon>
        <taxon>Nitrospiraceae</taxon>
        <taxon>Nitrospira</taxon>
    </lineage>
</organism>
<evidence type="ECO:0000256" key="1">
    <source>
        <dbReference type="ARBA" id="ARBA00004496"/>
    </source>
</evidence>
<evidence type="ECO:0000256" key="11">
    <source>
        <dbReference type="ARBA" id="ARBA00023160"/>
    </source>
</evidence>
<dbReference type="SUPFAM" id="SSF52096">
    <property type="entry name" value="ClpP/crotonase"/>
    <property type="match status" value="1"/>
</dbReference>
<dbReference type="EC" id="2.1.3.15" evidence="13"/>
<comment type="similarity">
    <text evidence="13">Belongs to the AccD/PCCB family.</text>
</comment>
<sequence>MGWFKRNKSTDPEGTSIKIVEGMWIKCAVCRAIIFKREIERNLKVCPKCQYHFPLSVGERLELIVDPGSFEEWDKDLVPGDPLQFVDTLPYRKRIHKAQEKTGKKEAILTGRCQIGRKPVALGIFDFSFMGGSMGSVVGEKICRAIDHALTAHMPFLLVTTSGGARMQEGTLSLMQMAKTASALAKLQEARMPFVVLLTDPTFGGVTASVAMLGDIILAEPKALIGFAGPRVIEQTIKEHLPEGFQRAEFLLEHGMVDHIVERKTLKPTLETLLSHCVTELSSSSA</sequence>
<keyword evidence="11 13" id="KW-0275">Fatty acid biosynthesis</keyword>
<dbReference type="InterPro" id="IPR041010">
    <property type="entry name" value="Znf-ACC"/>
</dbReference>
<keyword evidence="16" id="KW-1185">Reference proteome</keyword>
<protein>
    <recommendedName>
        <fullName evidence="13">Acetyl-coenzyme A carboxylase carboxyl transferase subunit beta</fullName>
        <shortName evidence="13">ACCase subunit beta</shortName>
        <shortName evidence="13">Acetyl-CoA carboxylase carboxyltransferase subunit beta</shortName>
        <ecNumber evidence="13">2.1.3.15</ecNumber>
    </recommendedName>
</protein>
<keyword evidence="9 13" id="KW-0067">ATP-binding</keyword>
<evidence type="ECO:0000256" key="2">
    <source>
        <dbReference type="ARBA" id="ARBA00022516"/>
    </source>
</evidence>
<evidence type="ECO:0000256" key="12">
    <source>
        <dbReference type="ARBA" id="ARBA00025280"/>
    </source>
</evidence>
<keyword evidence="7 13" id="KW-0276">Fatty acid metabolism</keyword>
<proteinExistence type="inferred from homology"/>
<dbReference type="PANTHER" id="PTHR42995:SF5">
    <property type="entry name" value="ACETYL-COENZYME A CARBOXYLASE CARBOXYL TRANSFERASE SUBUNIT BETA, CHLOROPLASTIC"/>
    <property type="match status" value="1"/>
</dbReference>
<dbReference type="GO" id="GO:0006633">
    <property type="term" value="P:fatty acid biosynthetic process"/>
    <property type="evidence" value="ECO:0007669"/>
    <property type="project" value="UniProtKB-KW"/>
</dbReference>
<feature type="binding site" evidence="13">
    <location>
        <position position="46"/>
    </location>
    <ligand>
        <name>Zn(2+)</name>
        <dbReference type="ChEBI" id="CHEBI:29105"/>
    </ligand>
</feature>
<dbReference type="NCBIfam" id="TIGR00515">
    <property type="entry name" value="accD"/>
    <property type="match status" value="1"/>
</dbReference>
<dbReference type="InterPro" id="IPR034733">
    <property type="entry name" value="AcCoA_carboxyl_beta"/>
</dbReference>
<evidence type="ECO:0000256" key="3">
    <source>
        <dbReference type="ARBA" id="ARBA00022679"/>
    </source>
</evidence>
<keyword evidence="10 13" id="KW-0443">Lipid metabolism</keyword>
<keyword evidence="13" id="KW-0963">Cytoplasm</keyword>
<keyword evidence="6 13" id="KW-0863">Zinc-finger</keyword>
<evidence type="ECO:0000256" key="8">
    <source>
        <dbReference type="ARBA" id="ARBA00022833"/>
    </source>
</evidence>
<dbReference type="HAMAP" id="MF_01395">
    <property type="entry name" value="AcetylCoA_CT_beta"/>
    <property type="match status" value="1"/>
</dbReference>
<feature type="binding site" evidence="13">
    <location>
        <position position="27"/>
    </location>
    <ligand>
        <name>Zn(2+)</name>
        <dbReference type="ChEBI" id="CHEBI:29105"/>
    </ligand>
</feature>
<dbReference type="PROSITE" id="PS50980">
    <property type="entry name" value="COA_CT_NTER"/>
    <property type="match status" value="1"/>
</dbReference>
<comment type="function">
    <text evidence="12 13">Component of the acetyl coenzyme A carboxylase (ACC) complex. Biotin carboxylase (BC) catalyzes the carboxylation of biotin on its carrier protein (BCCP) and then the CO(2) group is transferred by the transcarboxylase to acetyl-CoA to form malonyl-CoA.</text>
</comment>
<evidence type="ECO:0000256" key="4">
    <source>
        <dbReference type="ARBA" id="ARBA00022723"/>
    </source>
</evidence>
<accession>A0AA96GKM6</accession>
<dbReference type="Gene3D" id="3.90.226.10">
    <property type="entry name" value="2-enoyl-CoA Hydratase, Chain A, domain 1"/>
    <property type="match status" value="1"/>
</dbReference>
<evidence type="ECO:0000256" key="13">
    <source>
        <dbReference type="HAMAP-Rule" id="MF_01395"/>
    </source>
</evidence>
<dbReference type="RefSeq" id="WP_312746678.1">
    <property type="nucleotide sequence ID" value="NZ_CP116968.1"/>
</dbReference>
<keyword evidence="5 13" id="KW-0547">Nucleotide-binding</keyword>
<dbReference type="PRINTS" id="PR01070">
    <property type="entry name" value="ACCCTRFRASEB"/>
</dbReference>
<evidence type="ECO:0000256" key="9">
    <source>
        <dbReference type="ARBA" id="ARBA00022840"/>
    </source>
</evidence>
<feature type="zinc finger region" description="C4-type" evidence="13">
    <location>
        <begin position="27"/>
        <end position="49"/>
    </location>
</feature>
<comment type="catalytic activity">
    <reaction evidence="13">
        <text>N(6)-carboxybiotinyl-L-lysyl-[protein] + acetyl-CoA = N(6)-biotinyl-L-lysyl-[protein] + malonyl-CoA</text>
        <dbReference type="Rhea" id="RHEA:54728"/>
        <dbReference type="Rhea" id="RHEA-COMP:10505"/>
        <dbReference type="Rhea" id="RHEA-COMP:10506"/>
        <dbReference type="ChEBI" id="CHEBI:57288"/>
        <dbReference type="ChEBI" id="CHEBI:57384"/>
        <dbReference type="ChEBI" id="CHEBI:83144"/>
        <dbReference type="ChEBI" id="CHEBI:83145"/>
        <dbReference type="EC" id="2.1.3.15"/>
    </reaction>
</comment>
<keyword evidence="8 13" id="KW-0862">Zinc</keyword>
<reference evidence="15 16" key="1">
    <citation type="submission" date="2023-01" db="EMBL/GenBank/DDBJ databases">
        <title>Cultivation and genomic characterization of new, ubiquitous marine nitrite-oxidizing bacteria from the Nitrospirales.</title>
        <authorList>
            <person name="Mueller A.J."/>
            <person name="Daebeler A."/>
            <person name="Herbold C.W."/>
            <person name="Kirkegaard R.H."/>
            <person name="Daims H."/>
        </authorList>
    </citation>
    <scope>NUCLEOTIDE SEQUENCE [LARGE SCALE GENOMIC DNA]</scope>
    <source>
        <strain evidence="15 16">DK</strain>
    </source>
</reference>
<comment type="pathway">
    <text evidence="13">Lipid metabolism; malonyl-CoA biosynthesis; malonyl-CoA from acetyl-CoA: step 1/1.</text>
</comment>
<dbReference type="Pfam" id="PF01039">
    <property type="entry name" value="Carboxyl_trans"/>
    <property type="match status" value="1"/>
</dbReference>
<keyword evidence="4 13" id="KW-0479">Metal-binding</keyword>
<feature type="domain" description="CoA carboxyltransferase N-terminal" evidence="14">
    <location>
        <begin position="23"/>
        <end position="286"/>
    </location>
</feature>